<gene>
    <name evidence="1" type="ORF">AB432_024970</name>
</gene>
<accession>A0A2Z4MPT5</accession>
<protein>
    <submittedName>
        <fullName evidence="1">YolD-like family protein</fullName>
    </submittedName>
</protein>
<dbReference type="Pfam" id="PF08863">
    <property type="entry name" value="YolD"/>
    <property type="match status" value="1"/>
</dbReference>
<evidence type="ECO:0000313" key="2">
    <source>
        <dbReference type="Proteomes" id="UP000036061"/>
    </source>
</evidence>
<name>A0A2Z4MPT5_BREBE</name>
<reference evidence="1 2" key="1">
    <citation type="journal article" date="2015" name="Genome Announc.">
        <title>Draft Genome Sequence of Brevibacillus brevis DZQ7, a Plant Growth-Promoting Rhizobacterium with Broad-Spectrum Antimicrobial Activity.</title>
        <authorList>
            <person name="Hou Q."/>
            <person name="Wang C."/>
            <person name="Hou X."/>
            <person name="Xia Z."/>
            <person name="Ye J."/>
            <person name="Liu K."/>
            <person name="Liu H."/>
            <person name="Wang J."/>
            <person name="Guo H."/>
            <person name="Yu X."/>
            <person name="Yang Y."/>
            <person name="Du B."/>
            <person name="Ding Y."/>
        </authorList>
    </citation>
    <scope>NUCLEOTIDE SEQUENCE [LARGE SCALE GENOMIC DNA]</scope>
    <source>
        <strain evidence="1 2">DZQ7</strain>
    </source>
</reference>
<sequence>MRFVLPEQRELYLQAKQVEKLVSMPILEQDELESFQYIKRDAAREDYVVTVSWWNQIKGNLGTTCTMWGVVKWIDQNGRRIKLVTDEDSQWISMDHITAVKAD</sequence>
<dbReference type="EMBL" id="CP030117">
    <property type="protein sequence ID" value="AWX58089.1"/>
    <property type="molecule type" value="Genomic_DNA"/>
</dbReference>
<dbReference type="Proteomes" id="UP000036061">
    <property type="component" value="Chromosome"/>
</dbReference>
<evidence type="ECO:0000313" key="1">
    <source>
        <dbReference type="EMBL" id="AWX58089.1"/>
    </source>
</evidence>
<organism evidence="1 2">
    <name type="scientific">Brevibacillus brevis</name>
    <name type="common">Bacillus brevis</name>
    <dbReference type="NCBI Taxonomy" id="1393"/>
    <lineage>
        <taxon>Bacteria</taxon>
        <taxon>Bacillati</taxon>
        <taxon>Bacillota</taxon>
        <taxon>Bacilli</taxon>
        <taxon>Bacillales</taxon>
        <taxon>Paenibacillaceae</taxon>
        <taxon>Brevibacillus</taxon>
    </lineage>
</organism>
<dbReference type="InterPro" id="IPR014962">
    <property type="entry name" value="YolD"/>
</dbReference>
<dbReference type="RefSeq" id="WP_053079627.1">
    <property type="nucleotide sequence ID" value="NZ_CP030117.1"/>
</dbReference>
<proteinExistence type="predicted"/>
<dbReference type="AlphaFoldDB" id="A0A2Z4MPT5"/>